<protein>
    <submittedName>
        <fullName evidence="3">Uncharacterized protein</fullName>
    </submittedName>
</protein>
<name>A0A915K9I6_ROMCU</name>
<proteinExistence type="predicted"/>
<dbReference type="Proteomes" id="UP000887565">
    <property type="component" value="Unplaced"/>
</dbReference>
<evidence type="ECO:0000313" key="2">
    <source>
        <dbReference type="Proteomes" id="UP000887565"/>
    </source>
</evidence>
<feature type="compositionally biased region" description="Basic and acidic residues" evidence="1">
    <location>
        <begin position="118"/>
        <end position="128"/>
    </location>
</feature>
<feature type="compositionally biased region" description="Polar residues" evidence="1">
    <location>
        <begin position="130"/>
        <end position="144"/>
    </location>
</feature>
<evidence type="ECO:0000313" key="3">
    <source>
        <dbReference type="WBParaSite" id="nRc.2.0.1.t35367-RA"/>
    </source>
</evidence>
<reference evidence="3" key="1">
    <citation type="submission" date="2022-11" db="UniProtKB">
        <authorList>
            <consortium name="WormBaseParasite"/>
        </authorList>
    </citation>
    <scope>IDENTIFICATION</scope>
</reference>
<accession>A0A915K9I6</accession>
<feature type="region of interest" description="Disordered" evidence="1">
    <location>
        <begin position="118"/>
        <end position="144"/>
    </location>
</feature>
<dbReference type="AlphaFoldDB" id="A0A915K9I6"/>
<dbReference type="WBParaSite" id="nRc.2.0.1.t35367-RA">
    <property type="protein sequence ID" value="nRc.2.0.1.t35367-RA"/>
    <property type="gene ID" value="nRc.2.0.1.g35367"/>
</dbReference>
<evidence type="ECO:0000256" key="1">
    <source>
        <dbReference type="SAM" id="MobiDB-lite"/>
    </source>
</evidence>
<keyword evidence="2" id="KW-1185">Reference proteome</keyword>
<organism evidence="2 3">
    <name type="scientific">Romanomermis culicivorax</name>
    <name type="common">Nematode worm</name>
    <dbReference type="NCBI Taxonomy" id="13658"/>
    <lineage>
        <taxon>Eukaryota</taxon>
        <taxon>Metazoa</taxon>
        <taxon>Ecdysozoa</taxon>
        <taxon>Nematoda</taxon>
        <taxon>Enoplea</taxon>
        <taxon>Dorylaimia</taxon>
        <taxon>Mermithida</taxon>
        <taxon>Mermithoidea</taxon>
        <taxon>Mermithidae</taxon>
        <taxon>Romanomermis</taxon>
    </lineage>
</organism>
<sequence>MLGAFMGDVKRNKSFLCWILGRDLGRDVGIYLHELLAPVVKFSDVESILSINVRDIFPVNESTEISENNYNGTKNENGYGDKDYLALLRSNLDDDDNDQMQDFAFPPSNDTIDMKDNFSISDKDDDRATMSASTSPNSDSMSSINATFKDDIEEQQACKLVMPIHLEKVEIECSRMIQYTYVICEITMQRFDKF</sequence>